<dbReference type="InterPro" id="IPR001128">
    <property type="entry name" value="Cyt_P450"/>
</dbReference>
<dbReference type="PROSITE" id="PS00086">
    <property type="entry name" value="CYTOCHROME_P450"/>
    <property type="match status" value="1"/>
</dbReference>
<dbReference type="InterPro" id="IPR017972">
    <property type="entry name" value="Cyt_P450_CS"/>
</dbReference>
<dbReference type="PANTHER" id="PTHR24291:SF50">
    <property type="entry name" value="BIFUNCTIONAL ALBAFLAVENONE MONOOXYGENASE_TERPENE SYNTHASE"/>
    <property type="match status" value="1"/>
</dbReference>
<dbReference type="GO" id="GO:0020037">
    <property type="term" value="F:heme binding"/>
    <property type="evidence" value="ECO:0007669"/>
    <property type="project" value="InterPro"/>
</dbReference>
<evidence type="ECO:0000313" key="10">
    <source>
        <dbReference type="Proteomes" id="UP001202674"/>
    </source>
</evidence>
<dbReference type="CDD" id="cd20620">
    <property type="entry name" value="CYP132-like"/>
    <property type="match status" value="1"/>
</dbReference>
<name>A0AAE3FN34_9EURY</name>
<dbReference type="PRINTS" id="PR00463">
    <property type="entry name" value="EP450I"/>
</dbReference>
<comment type="caution">
    <text evidence="9">The sequence shown here is derived from an EMBL/GenBank/DDBJ whole genome shotgun (WGS) entry which is preliminary data.</text>
</comment>
<dbReference type="InterPro" id="IPR050196">
    <property type="entry name" value="Cytochrome_P450_Monoox"/>
</dbReference>
<evidence type="ECO:0000256" key="8">
    <source>
        <dbReference type="SAM" id="MobiDB-lite"/>
    </source>
</evidence>
<gene>
    <name evidence="9" type="ORF">AArcSt11_00370</name>
</gene>
<evidence type="ECO:0000256" key="2">
    <source>
        <dbReference type="ARBA" id="ARBA00022617"/>
    </source>
</evidence>
<evidence type="ECO:0000256" key="6">
    <source>
        <dbReference type="ARBA" id="ARBA00023033"/>
    </source>
</evidence>
<comment type="similarity">
    <text evidence="1 7">Belongs to the cytochrome P450 family.</text>
</comment>
<dbReference type="SUPFAM" id="SSF48264">
    <property type="entry name" value="Cytochrome P450"/>
    <property type="match status" value="1"/>
</dbReference>
<reference evidence="9 10" key="1">
    <citation type="journal article" date="2022" name="Syst. Appl. Microbiol.">
        <title>Natronocalculus amylovorans gen. nov., sp. nov., and Natranaeroarchaeum aerophilus sp. nov., dominant culturable amylolytic natronoarchaea from hypersaline soda lakes in southwestern Siberia.</title>
        <authorList>
            <person name="Sorokin D.Y."/>
            <person name="Elcheninov A.G."/>
            <person name="Khizhniak T.V."/>
            <person name="Koenen M."/>
            <person name="Bale N.J."/>
            <person name="Damste J.S.S."/>
            <person name="Kublanov I.V."/>
        </authorList>
    </citation>
    <scope>NUCLEOTIDE SEQUENCE [LARGE SCALE GENOMIC DNA]</scope>
    <source>
        <strain evidence="9 10">AArc-St1-1</strain>
    </source>
</reference>
<dbReference type="PRINTS" id="PR00385">
    <property type="entry name" value="P450"/>
</dbReference>
<dbReference type="EMBL" id="JAKRVY010000001">
    <property type="protein sequence ID" value="MCL9812105.1"/>
    <property type="molecule type" value="Genomic_DNA"/>
</dbReference>
<dbReference type="GO" id="GO:0016705">
    <property type="term" value="F:oxidoreductase activity, acting on paired donors, with incorporation or reduction of molecular oxygen"/>
    <property type="evidence" value="ECO:0007669"/>
    <property type="project" value="InterPro"/>
</dbReference>
<proteinExistence type="inferred from homology"/>
<dbReference type="RefSeq" id="WP_250593639.1">
    <property type="nucleotide sequence ID" value="NZ_JAKRVY010000001.1"/>
</dbReference>
<keyword evidence="6 7" id="KW-0503">Monooxygenase</keyword>
<organism evidence="9 10">
    <name type="scientific">Natranaeroarchaeum aerophilus</name>
    <dbReference type="NCBI Taxonomy" id="2917711"/>
    <lineage>
        <taxon>Archaea</taxon>
        <taxon>Methanobacteriati</taxon>
        <taxon>Methanobacteriota</taxon>
        <taxon>Stenosarchaea group</taxon>
        <taxon>Halobacteria</taxon>
        <taxon>Halobacteriales</taxon>
        <taxon>Natronoarchaeaceae</taxon>
        <taxon>Natranaeroarchaeum</taxon>
    </lineage>
</organism>
<dbReference type="PANTHER" id="PTHR24291">
    <property type="entry name" value="CYTOCHROME P450 FAMILY 4"/>
    <property type="match status" value="1"/>
</dbReference>
<evidence type="ECO:0000256" key="1">
    <source>
        <dbReference type="ARBA" id="ARBA00010617"/>
    </source>
</evidence>
<dbReference type="Gene3D" id="1.10.630.10">
    <property type="entry name" value="Cytochrome P450"/>
    <property type="match status" value="1"/>
</dbReference>
<dbReference type="InterPro" id="IPR036396">
    <property type="entry name" value="Cyt_P450_sf"/>
</dbReference>
<feature type="compositionally biased region" description="Polar residues" evidence="8">
    <location>
        <begin position="1"/>
        <end position="10"/>
    </location>
</feature>
<feature type="region of interest" description="Disordered" evidence="8">
    <location>
        <begin position="1"/>
        <end position="23"/>
    </location>
</feature>
<dbReference type="Pfam" id="PF00067">
    <property type="entry name" value="p450"/>
    <property type="match status" value="1"/>
</dbReference>
<dbReference type="InterPro" id="IPR002401">
    <property type="entry name" value="Cyt_P450_E_grp-I"/>
</dbReference>
<accession>A0AAE3FN34</accession>
<keyword evidence="3 7" id="KW-0479">Metal-binding</keyword>
<dbReference type="AlphaFoldDB" id="A0AAE3FN34"/>
<sequence>MTTADSSGSSPRPFADIPGPEGDPLLGNTAEFVDDQLGFYTRVARTHGPIARYSIGRYEFLQVSDPEYVQQVLVRNNQAYTKGERFQSTLRPALGNGLLTSEGSFWRSQRHAVEPAFHPDALQGFGDVMVEATERLCAEWTAGHQRDIHDDMMSLTVEIAAEALFDIDIRDEEEAIADALETVMDRATKRIRRPIDIPDWAPTPGNRRFDRAMDDLHAVADRIIDQHEEGTGNGIDVVSLLQSKDDPPSREQIRDEVVTILLAGHETTALALTYTLHLLSENPRQRAALQAELDDVLGGDRPTVADLPDLPYTEQVVKEGMRIYPPVYDLIREAAEPDVIGGYRIPEGTSVTFQQWVLHRDPRLYDDPLEFRPGRWTDGFERELSAFAYFPFGGGPRRCIGDRFAMMEARLVLATMLQDWTVESTVDELSFAPSLTLRPDGPVEMIPRRA</sequence>
<keyword evidence="2 7" id="KW-0349">Heme</keyword>
<evidence type="ECO:0000256" key="5">
    <source>
        <dbReference type="ARBA" id="ARBA00023004"/>
    </source>
</evidence>
<evidence type="ECO:0000256" key="3">
    <source>
        <dbReference type="ARBA" id="ARBA00022723"/>
    </source>
</evidence>
<evidence type="ECO:0000256" key="7">
    <source>
        <dbReference type="RuleBase" id="RU000461"/>
    </source>
</evidence>
<keyword evidence="10" id="KW-1185">Reference proteome</keyword>
<dbReference type="GO" id="GO:0005506">
    <property type="term" value="F:iron ion binding"/>
    <property type="evidence" value="ECO:0007669"/>
    <property type="project" value="InterPro"/>
</dbReference>
<keyword evidence="4 7" id="KW-0560">Oxidoreductase</keyword>
<evidence type="ECO:0000256" key="4">
    <source>
        <dbReference type="ARBA" id="ARBA00023002"/>
    </source>
</evidence>
<evidence type="ECO:0000313" key="9">
    <source>
        <dbReference type="EMBL" id="MCL9812105.1"/>
    </source>
</evidence>
<protein>
    <submittedName>
        <fullName evidence="9">Cytochrome P450</fullName>
    </submittedName>
</protein>
<keyword evidence="5 7" id="KW-0408">Iron</keyword>
<dbReference type="Proteomes" id="UP001202674">
    <property type="component" value="Unassembled WGS sequence"/>
</dbReference>
<dbReference type="GO" id="GO:0004497">
    <property type="term" value="F:monooxygenase activity"/>
    <property type="evidence" value="ECO:0007669"/>
    <property type="project" value="UniProtKB-KW"/>
</dbReference>